<dbReference type="AlphaFoldDB" id="G2E620"/>
<comment type="caution">
    <text evidence="1">The sequence shown here is derived from an EMBL/GenBank/DDBJ whole genome shotgun (WGS) entry which is preliminary data.</text>
</comment>
<dbReference type="Proteomes" id="UP000004200">
    <property type="component" value="Unassembled WGS sequence"/>
</dbReference>
<gene>
    <name evidence="1" type="ORF">ThidrDRAFT_3733</name>
</gene>
<keyword evidence="2" id="KW-1185">Reference proteome</keyword>
<name>G2E620_9GAMM</name>
<evidence type="ECO:0000313" key="1">
    <source>
        <dbReference type="EMBL" id="EGV28505.1"/>
    </source>
</evidence>
<evidence type="ECO:0000313" key="2">
    <source>
        <dbReference type="Proteomes" id="UP000004200"/>
    </source>
</evidence>
<protein>
    <submittedName>
        <fullName evidence="1">Uncharacterized protein</fullName>
    </submittedName>
</protein>
<dbReference type="RefSeq" id="WP_007042446.1">
    <property type="nucleotide sequence ID" value="NZ_AFWT01000036.1"/>
</dbReference>
<accession>G2E620</accession>
<reference evidence="1 2" key="1">
    <citation type="submission" date="2011-06" db="EMBL/GenBank/DDBJ databases">
        <title>The draft genome of Thiorhodococcus drewsii AZ1.</title>
        <authorList>
            <consortium name="US DOE Joint Genome Institute (JGI-PGF)"/>
            <person name="Lucas S."/>
            <person name="Han J."/>
            <person name="Lapidus A."/>
            <person name="Cheng J.-F."/>
            <person name="Goodwin L."/>
            <person name="Pitluck S."/>
            <person name="Peters L."/>
            <person name="Land M.L."/>
            <person name="Hauser L."/>
            <person name="Vogl K."/>
            <person name="Liu Z."/>
            <person name="Imhoff J."/>
            <person name="Thiel V."/>
            <person name="Frigaard N.-U."/>
            <person name="Bryant D.A."/>
            <person name="Woyke T.J."/>
        </authorList>
    </citation>
    <scope>NUCLEOTIDE SEQUENCE [LARGE SCALE GENOMIC DNA]</scope>
    <source>
        <strain evidence="1 2">AZ1</strain>
    </source>
</reference>
<dbReference type="OrthoDB" id="5775793at2"/>
<proteinExistence type="predicted"/>
<sequence length="58" mass="6939">MENQETAQMQDLSAEERMRHYQKALETCRAPACFREEVLQNVYRSLIDEYRAQAQRSD</sequence>
<organism evidence="1 2">
    <name type="scientific">Thiorhodococcus drewsii AZ1</name>
    <dbReference type="NCBI Taxonomy" id="765913"/>
    <lineage>
        <taxon>Bacteria</taxon>
        <taxon>Pseudomonadati</taxon>
        <taxon>Pseudomonadota</taxon>
        <taxon>Gammaproteobacteria</taxon>
        <taxon>Chromatiales</taxon>
        <taxon>Chromatiaceae</taxon>
        <taxon>Thiorhodococcus</taxon>
    </lineage>
</organism>
<dbReference type="EMBL" id="AFWT01000036">
    <property type="protein sequence ID" value="EGV28505.1"/>
    <property type="molecule type" value="Genomic_DNA"/>
</dbReference>